<gene>
    <name evidence="2" type="ORF">Amac_076580</name>
</gene>
<comment type="caution">
    <text evidence="2">The sequence shown here is derived from an EMBL/GenBank/DDBJ whole genome shotgun (WGS) entry which is preliminary data.</text>
</comment>
<accession>A0A5M3X368</accession>
<dbReference type="AlphaFoldDB" id="A0A5M3X368"/>
<protein>
    <submittedName>
        <fullName evidence="2">Uncharacterized protein</fullName>
    </submittedName>
</protein>
<name>A0A5M3X368_9ACTN</name>
<organism evidence="2 3">
    <name type="scientific">Acrocarpospora macrocephala</name>
    <dbReference type="NCBI Taxonomy" id="150177"/>
    <lineage>
        <taxon>Bacteria</taxon>
        <taxon>Bacillati</taxon>
        <taxon>Actinomycetota</taxon>
        <taxon>Actinomycetes</taxon>
        <taxon>Streptosporangiales</taxon>
        <taxon>Streptosporangiaceae</taxon>
        <taxon>Acrocarpospora</taxon>
    </lineage>
</organism>
<evidence type="ECO:0000313" key="3">
    <source>
        <dbReference type="Proteomes" id="UP000331127"/>
    </source>
</evidence>
<evidence type="ECO:0000313" key="2">
    <source>
        <dbReference type="EMBL" id="GES14061.1"/>
    </source>
</evidence>
<keyword evidence="3" id="KW-1185">Reference proteome</keyword>
<feature type="compositionally biased region" description="Basic and acidic residues" evidence="1">
    <location>
        <begin position="25"/>
        <end position="36"/>
    </location>
</feature>
<proteinExistence type="predicted"/>
<reference evidence="2 3" key="1">
    <citation type="submission" date="2019-10" db="EMBL/GenBank/DDBJ databases">
        <title>Whole genome shotgun sequence of Acrocarpospora macrocephala NBRC 16266.</title>
        <authorList>
            <person name="Ichikawa N."/>
            <person name="Kimura A."/>
            <person name="Kitahashi Y."/>
            <person name="Komaki H."/>
            <person name="Oguchi A."/>
        </authorList>
    </citation>
    <scope>NUCLEOTIDE SEQUENCE [LARGE SCALE GENOMIC DNA]</scope>
    <source>
        <strain evidence="2 3">NBRC 16266</strain>
    </source>
</reference>
<dbReference type="EMBL" id="BLAE01000054">
    <property type="protein sequence ID" value="GES14061.1"/>
    <property type="molecule type" value="Genomic_DNA"/>
</dbReference>
<feature type="region of interest" description="Disordered" evidence="1">
    <location>
        <begin position="1"/>
        <end position="36"/>
    </location>
</feature>
<dbReference type="Proteomes" id="UP000331127">
    <property type="component" value="Unassembled WGS sequence"/>
</dbReference>
<evidence type="ECO:0000256" key="1">
    <source>
        <dbReference type="SAM" id="MobiDB-lite"/>
    </source>
</evidence>
<sequence length="93" mass="10507">MTRLVTCPGEGSLGPHPTLVKSRNIHNDGGDRNRLHRRPDFERWFGGELEAAAGRVVHDPARSRNLIPQMIGRHEVTLRPRPRPPLGEFNDIT</sequence>